<dbReference type="InterPro" id="IPR007685">
    <property type="entry name" value="RelA_SpoT"/>
</dbReference>
<evidence type="ECO:0000313" key="4">
    <source>
        <dbReference type="EMBL" id="MDQ0345570.1"/>
    </source>
</evidence>
<name>A0ABU0DAY3_9BACI</name>
<evidence type="ECO:0000256" key="1">
    <source>
        <dbReference type="ARBA" id="ARBA00004976"/>
    </source>
</evidence>
<accession>A0ABU0DAY3</accession>
<comment type="pathway">
    <text evidence="1">Purine metabolism; ppGpp biosynthesis; ppGpp from GTP: step 1/2.</text>
</comment>
<evidence type="ECO:0000256" key="2">
    <source>
        <dbReference type="SAM" id="Coils"/>
    </source>
</evidence>
<dbReference type="EMBL" id="JAUSUO010000018">
    <property type="protein sequence ID" value="MDQ0345570.1"/>
    <property type="molecule type" value="Genomic_DNA"/>
</dbReference>
<dbReference type="CDD" id="cd05399">
    <property type="entry name" value="NT_Rel-Spo_like"/>
    <property type="match status" value="1"/>
</dbReference>
<dbReference type="PANTHER" id="PTHR47837:SF2">
    <property type="entry name" value="GTP PYROPHOSPHOKINASE YWAC"/>
    <property type="match status" value="1"/>
</dbReference>
<dbReference type="InterPro" id="IPR043519">
    <property type="entry name" value="NT_sf"/>
</dbReference>
<dbReference type="Proteomes" id="UP001232343">
    <property type="component" value="Unassembled WGS sequence"/>
</dbReference>
<dbReference type="EC" id="2.7.6.5" evidence="4"/>
<dbReference type="Pfam" id="PF04607">
    <property type="entry name" value="RelA_SpoT"/>
    <property type="match status" value="1"/>
</dbReference>
<dbReference type="SUPFAM" id="SSF81301">
    <property type="entry name" value="Nucleotidyltransferase"/>
    <property type="match status" value="1"/>
</dbReference>
<dbReference type="Gene3D" id="3.30.460.10">
    <property type="entry name" value="Beta Polymerase, domain 2"/>
    <property type="match status" value="1"/>
</dbReference>
<dbReference type="SMART" id="SM00954">
    <property type="entry name" value="RelA_SpoT"/>
    <property type="match status" value="1"/>
</dbReference>
<dbReference type="Gene3D" id="1.10.287.860">
    <property type="entry name" value="Nucleotidyltransferase"/>
    <property type="match status" value="1"/>
</dbReference>
<sequence>MENDHIIDLNRLKEMRVELTRFMMAYKFACDEINTKINILSDEFNYIHDYNPIEHVKSRVKSPESIFKKVLRKGYDFSLDSIRENIRDIAGVRITCSFISDIYVLSDMLKNQGDIKIVEVKDYIKNPKPNGYQSLHMIVEIPIFMTDRTENTYVEIQIRTIAMDFWASLEHKIYYKYNKEIPERLANELRNAAVVAAELDRKMEQLQKEVSAIKEENEEETGLAFLENGQIPTILMKTLSEYQKKIEQE</sequence>
<evidence type="ECO:0000259" key="3">
    <source>
        <dbReference type="SMART" id="SM00954"/>
    </source>
</evidence>
<organism evidence="4 5">
    <name type="scientific">Lederbergia wuyishanensis</name>
    <dbReference type="NCBI Taxonomy" id="1347903"/>
    <lineage>
        <taxon>Bacteria</taxon>
        <taxon>Bacillati</taxon>
        <taxon>Bacillota</taxon>
        <taxon>Bacilli</taxon>
        <taxon>Bacillales</taxon>
        <taxon>Bacillaceae</taxon>
        <taxon>Lederbergia</taxon>
    </lineage>
</organism>
<reference evidence="4 5" key="1">
    <citation type="submission" date="2023-07" db="EMBL/GenBank/DDBJ databases">
        <title>Genomic Encyclopedia of Type Strains, Phase IV (KMG-IV): sequencing the most valuable type-strain genomes for metagenomic binning, comparative biology and taxonomic classification.</title>
        <authorList>
            <person name="Goeker M."/>
        </authorList>
    </citation>
    <scope>NUCLEOTIDE SEQUENCE [LARGE SCALE GENOMIC DNA]</scope>
    <source>
        <strain evidence="4 5">DSM 27848</strain>
    </source>
</reference>
<gene>
    <name evidence="4" type="ORF">J2S14_004432</name>
</gene>
<keyword evidence="4" id="KW-0808">Transferase</keyword>
<dbReference type="GO" id="GO:0008728">
    <property type="term" value="F:GTP diphosphokinase activity"/>
    <property type="evidence" value="ECO:0007669"/>
    <property type="project" value="UniProtKB-EC"/>
</dbReference>
<keyword evidence="2" id="KW-0175">Coiled coil</keyword>
<dbReference type="InterPro" id="IPR052366">
    <property type="entry name" value="GTP_Pyrophosphokinase"/>
</dbReference>
<dbReference type="PANTHER" id="PTHR47837">
    <property type="entry name" value="GTP PYROPHOSPHOKINASE YJBM"/>
    <property type="match status" value="1"/>
</dbReference>
<feature type="domain" description="RelA/SpoT" evidence="3">
    <location>
        <begin position="58"/>
        <end position="181"/>
    </location>
</feature>
<proteinExistence type="predicted"/>
<protein>
    <submittedName>
        <fullName evidence="4">GTP pyrophosphokinase</fullName>
        <ecNumber evidence="4">2.7.6.5</ecNumber>
    </submittedName>
</protein>
<evidence type="ECO:0000313" key="5">
    <source>
        <dbReference type="Proteomes" id="UP001232343"/>
    </source>
</evidence>
<comment type="caution">
    <text evidence="4">The sequence shown here is derived from an EMBL/GenBank/DDBJ whole genome shotgun (WGS) entry which is preliminary data.</text>
</comment>
<keyword evidence="5" id="KW-1185">Reference proteome</keyword>
<feature type="coiled-coil region" evidence="2">
    <location>
        <begin position="189"/>
        <end position="223"/>
    </location>
</feature>